<dbReference type="OrthoDB" id="654211at2759"/>
<dbReference type="AlphaFoldDB" id="A0A8S4N6U5"/>
<evidence type="ECO:0000256" key="5">
    <source>
        <dbReference type="ARBA" id="ARBA00022833"/>
    </source>
</evidence>
<dbReference type="SMART" id="SM00355">
    <property type="entry name" value="ZnF_C2H2"/>
    <property type="match status" value="3"/>
</dbReference>
<evidence type="ECO:0000256" key="1">
    <source>
        <dbReference type="ARBA" id="ARBA00004123"/>
    </source>
</evidence>
<name>A0A8S4N6U5_OWEFU</name>
<feature type="domain" description="C2H2-type" evidence="7">
    <location>
        <begin position="106"/>
        <end position="126"/>
    </location>
</feature>
<keyword evidence="6" id="KW-0539">Nucleus</keyword>
<evidence type="ECO:0000259" key="7">
    <source>
        <dbReference type="SMART" id="SM00355"/>
    </source>
</evidence>
<dbReference type="EMBL" id="CAIIXF020000002">
    <property type="protein sequence ID" value="CAH1777119.1"/>
    <property type="molecule type" value="Genomic_DNA"/>
</dbReference>
<dbReference type="Gene3D" id="3.30.160.60">
    <property type="entry name" value="Classic Zinc Finger"/>
    <property type="match status" value="1"/>
</dbReference>
<reference evidence="8" key="1">
    <citation type="submission" date="2022-03" db="EMBL/GenBank/DDBJ databases">
        <authorList>
            <person name="Martin C."/>
        </authorList>
    </citation>
    <scope>NUCLEOTIDE SEQUENCE</scope>
</reference>
<keyword evidence="9" id="KW-1185">Reference proteome</keyword>
<dbReference type="InterPro" id="IPR050888">
    <property type="entry name" value="ZnF_C2H2-type_TF"/>
</dbReference>
<proteinExistence type="predicted"/>
<dbReference type="InterPro" id="IPR013087">
    <property type="entry name" value="Znf_C2H2_type"/>
</dbReference>
<dbReference type="GO" id="GO:0008270">
    <property type="term" value="F:zinc ion binding"/>
    <property type="evidence" value="ECO:0007669"/>
    <property type="project" value="UniProtKB-KW"/>
</dbReference>
<gene>
    <name evidence="8" type="ORF">OFUS_LOCUS4205</name>
</gene>
<dbReference type="Proteomes" id="UP000749559">
    <property type="component" value="Unassembled WGS sequence"/>
</dbReference>
<comment type="subcellular location">
    <subcellularLocation>
        <location evidence="1">Nucleus</location>
    </subcellularLocation>
</comment>
<accession>A0A8S4N6U5</accession>
<feature type="domain" description="C2H2-type" evidence="7">
    <location>
        <begin position="129"/>
        <end position="151"/>
    </location>
</feature>
<protein>
    <recommendedName>
        <fullName evidence="7">C2H2-type domain-containing protein</fullName>
    </recommendedName>
</protein>
<dbReference type="PANTHER" id="PTHR24406">
    <property type="entry name" value="TRANSCRIPTIONAL REPRESSOR CTCFL-RELATED"/>
    <property type="match status" value="1"/>
</dbReference>
<organism evidence="8 9">
    <name type="scientific">Owenia fusiformis</name>
    <name type="common">Polychaete worm</name>
    <dbReference type="NCBI Taxonomy" id="6347"/>
    <lineage>
        <taxon>Eukaryota</taxon>
        <taxon>Metazoa</taxon>
        <taxon>Spiralia</taxon>
        <taxon>Lophotrochozoa</taxon>
        <taxon>Annelida</taxon>
        <taxon>Polychaeta</taxon>
        <taxon>Sedentaria</taxon>
        <taxon>Canalipalpata</taxon>
        <taxon>Sabellida</taxon>
        <taxon>Oweniida</taxon>
        <taxon>Oweniidae</taxon>
        <taxon>Owenia</taxon>
    </lineage>
</organism>
<keyword evidence="4" id="KW-0863">Zinc-finger</keyword>
<evidence type="ECO:0000256" key="2">
    <source>
        <dbReference type="ARBA" id="ARBA00022723"/>
    </source>
</evidence>
<evidence type="ECO:0000313" key="8">
    <source>
        <dbReference type="EMBL" id="CAH1777119.1"/>
    </source>
</evidence>
<evidence type="ECO:0000256" key="6">
    <source>
        <dbReference type="ARBA" id="ARBA00023242"/>
    </source>
</evidence>
<dbReference type="SUPFAM" id="SSF57667">
    <property type="entry name" value="beta-beta-alpha zinc fingers"/>
    <property type="match status" value="1"/>
</dbReference>
<keyword evidence="5" id="KW-0862">Zinc</keyword>
<comment type="caution">
    <text evidence="8">The sequence shown here is derived from an EMBL/GenBank/DDBJ whole genome shotgun (WGS) entry which is preliminary data.</text>
</comment>
<evidence type="ECO:0000256" key="3">
    <source>
        <dbReference type="ARBA" id="ARBA00022737"/>
    </source>
</evidence>
<feature type="domain" description="C2H2-type" evidence="7">
    <location>
        <begin position="52"/>
        <end position="74"/>
    </location>
</feature>
<dbReference type="InterPro" id="IPR036236">
    <property type="entry name" value="Znf_C2H2_sf"/>
</dbReference>
<dbReference type="GO" id="GO:0005634">
    <property type="term" value="C:nucleus"/>
    <property type="evidence" value="ECO:0007669"/>
    <property type="project" value="UniProtKB-SubCell"/>
</dbReference>
<evidence type="ECO:0000256" key="4">
    <source>
        <dbReference type="ARBA" id="ARBA00022771"/>
    </source>
</evidence>
<keyword evidence="2" id="KW-0479">Metal-binding</keyword>
<keyword evidence="3" id="KW-0677">Repeat</keyword>
<evidence type="ECO:0000313" key="9">
    <source>
        <dbReference type="Proteomes" id="UP000749559"/>
    </source>
</evidence>
<sequence length="154" mass="17534">MYLLQLFLTPEMPTFYSETEKPQSTQSSKAPSSSSAIPAKYKRWIVDDPTDTNCPQCGTFPTQKCLEYHRQVAHNKFCDVCNTRLDHLELSELMHHGMLHTDVKPFQCEVCYKLFGSKSGLFIHQIKNVMCTMCSKIFQPGRISSHMKASHGIG</sequence>